<dbReference type="EMBL" id="SORI01000001">
    <property type="protein sequence ID" value="TDY65142.1"/>
    <property type="molecule type" value="Genomic_DNA"/>
</dbReference>
<dbReference type="AlphaFoldDB" id="A0A4R8ML43"/>
<dbReference type="GO" id="GO:0008080">
    <property type="term" value="F:N-acetyltransferase activity"/>
    <property type="evidence" value="ECO:0007669"/>
    <property type="project" value="InterPro"/>
</dbReference>
<organism evidence="6 7">
    <name type="scientific">Aminivibrio pyruvatiphilus</name>
    <dbReference type="NCBI Taxonomy" id="1005740"/>
    <lineage>
        <taxon>Bacteria</taxon>
        <taxon>Thermotogati</taxon>
        <taxon>Synergistota</taxon>
        <taxon>Synergistia</taxon>
        <taxon>Synergistales</taxon>
        <taxon>Aminobacteriaceae</taxon>
        <taxon>Aminivibrio</taxon>
    </lineage>
</organism>
<accession>A0A4R8ML43</accession>
<evidence type="ECO:0000313" key="6">
    <source>
        <dbReference type="EMBL" id="TDY65142.1"/>
    </source>
</evidence>
<evidence type="ECO:0000313" key="7">
    <source>
        <dbReference type="Proteomes" id="UP000295066"/>
    </source>
</evidence>
<name>A0A4R8ML43_9BACT</name>
<evidence type="ECO:0000256" key="3">
    <source>
        <dbReference type="ARBA" id="ARBA00022679"/>
    </source>
</evidence>
<evidence type="ECO:0000259" key="5">
    <source>
        <dbReference type="PROSITE" id="PS51186"/>
    </source>
</evidence>
<dbReference type="PROSITE" id="PS51186">
    <property type="entry name" value="GNAT"/>
    <property type="match status" value="1"/>
</dbReference>
<dbReference type="CDD" id="cd04301">
    <property type="entry name" value="NAT_SF"/>
    <property type="match status" value="1"/>
</dbReference>
<dbReference type="InterPro" id="IPR016181">
    <property type="entry name" value="Acyl_CoA_acyltransferase"/>
</dbReference>
<dbReference type="InterPro" id="IPR006464">
    <property type="entry name" value="AcTrfase_RimI/Ard1"/>
</dbReference>
<dbReference type="InterPro" id="IPR050680">
    <property type="entry name" value="YpeA/RimI_acetyltransf"/>
</dbReference>
<dbReference type="InterPro" id="IPR000182">
    <property type="entry name" value="GNAT_dom"/>
</dbReference>
<protein>
    <submittedName>
        <fullName evidence="6">Ribosomal-protein-alanine N-acetyltransferase</fullName>
    </submittedName>
</protein>
<dbReference type="Proteomes" id="UP000295066">
    <property type="component" value="Unassembled WGS sequence"/>
</dbReference>
<gene>
    <name evidence="6" type="ORF">C8D99_101292</name>
</gene>
<keyword evidence="4" id="KW-0012">Acyltransferase</keyword>
<dbReference type="RefSeq" id="WP_166669947.1">
    <property type="nucleotide sequence ID" value="NZ_SORI01000001.1"/>
</dbReference>
<dbReference type="Pfam" id="PF00583">
    <property type="entry name" value="Acetyltransf_1"/>
    <property type="match status" value="1"/>
</dbReference>
<dbReference type="SUPFAM" id="SSF55729">
    <property type="entry name" value="Acyl-CoA N-acyltransferases (Nat)"/>
    <property type="match status" value="1"/>
</dbReference>
<keyword evidence="3 6" id="KW-0808">Transferase</keyword>
<comment type="caution">
    <text evidence="6">The sequence shown here is derived from an EMBL/GenBank/DDBJ whole genome shotgun (WGS) entry which is preliminary data.</text>
</comment>
<feature type="domain" description="N-acetyltransferase" evidence="5">
    <location>
        <begin position="1"/>
        <end position="145"/>
    </location>
</feature>
<dbReference type="Gene3D" id="3.40.630.30">
    <property type="match status" value="1"/>
</dbReference>
<evidence type="ECO:0000256" key="1">
    <source>
        <dbReference type="ARBA" id="ARBA00005395"/>
    </source>
</evidence>
<keyword evidence="2" id="KW-0963">Cytoplasm</keyword>
<comment type="similarity">
    <text evidence="1">Belongs to the acetyltransferase family. RimI subfamily.</text>
</comment>
<dbReference type="PANTHER" id="PTHR43420:SF12">
    <property type="entry name" value="N-ACETYLTRANSFERASE DOMAIN-CONTAINING PROTEIN"/>
    <property type="match status" value="1"/>
</dbReference>
<reference evidence="6 7" key="1">
    <citation type="submission" date="2019-03" db="EMBL/GenBank/DDBJ databases">
        <title>Genomic Encyclopedia of Type Strains, Phase IV (KMG-IV): sequencing the most valuable type-strain genomes for metagenomic binning, comparative biology and taxonomic classification.</title>
        <authorList>
            <person name="Goeker M."/>
        </authorList>
    </citation>
    <scope>NUCLEOTIDE SEQUENCE [LARGE SCALE GENOMIC DNA]</scope>
    <source>
        <strain evidence="6 7">DSM 25964</strain>
    </source>
</reference>
<dbReference type="PANTHER" id="PTHR43420">
    <property type="entry name" value="ACETYLTRANSFERASE"/>
    <property type="match status" value="1"/>
</dbReference>
<keyword evidence="7" id="KW-1185">Reference proteome</keyword>
<sequence length="160" mass="16972">MELDFCSSADLEGICSVEEQSSASPWPRKVIESDLSGDSPYLYLCARAGGIILGFGAVLRKGKTAGLANLAVLPEFRRRGVGSQLLAGLAEIAESLGCSRMSLYVRQSNTGAADLYRLFGFSVLGRHKGYYAGGEDALLMEAPLPLRLPGDRGEGPSEQG</sequence>
<evidence type="ECO:0000256" key="2">
    <source>
        <dbReference type="ARBA" id="ARBA00022490"/>
    </source>
</evidence>
<evidence type="ECO:0000256" key="4">
    <source>
        <dbReference type="ARBA" id="ARBA00023315"/>
    </source>
</evidence>
<proteinExistence type="inferred from homology"/>
<dbReference type="NCBIfam" id="TIGR01575">
    <property type="entry name" value="rimI"/>
    <property type="match status" value="1"/>
</dbReference>